<feature type="region of interest" description="Disordered" evidence="1">
    <location>
        <begin position="1"/>
        <end position="38"/>
    </location>
</feature>
<keyword evidence="3" id="KW-1185">Reference proteome</keyword>
<protein>
    <submittedName>
        <fullName evidence="2">Uncharacterized protein</fullName>
    </submittedName>
</protein>
<organism evidence="2 3">
    <name type="scientific">Kineosporia succinea</name>
    <dbReference type="NCBI Taxonomy" id="84632"/>
    <lineage>
        <taxon>Bacteria</taxon>
        <taxon>Bacillati</taxon>
        <taxon>Actinomycetota</taxon>
        <taxon>Actinomycetes</taxon>
        <taxon>Kineosporiales</taxon>
        <taxon>Kineosporiaceae</taxon>
        <taxon>Kineosporia</taxon>
    </lineage>
</organism>
<dbReference type="EMBL" id="JAUSQZ010000001">
    <property type="protein sequence ID" value="MDP9824969.1"/>
    <property type="molecule type" value="Genomic_DNA"/>
</dbReference>
<dbReference type="Proteomes" id="UP001235712">
    <property type="component" value="Unassembled WGS sequence"/>
</dbReference>
<comment type="caution">
    <text evidence="2">The sequence shown here is derived from an EMBL/GenBank/DDBJ whole genome shotgun (WGS) entry which is preliminary data.</text>
</comment>
<proteinExistence type="predicted"/>
<reference evidence="2 3" key="1">
    <citation type="submission" date="2023-07" db="EMBL/GenBank/DDBJ databases">
        <title>Sequencing the genomes of 1000 actinobacteria strains.</title>
        <authorList>
            <person name="Klenk H.-P."/>
        </authorList>
    </citation>
    <scope>NUCLEOTIDE SEQUENCE [LARGE SCALE GENOMIC DNA]</scope>
    <source>
        <strain evidence="2 3">DSM 44388</strain>
    </source>
</reference>
<evidence type="ECO:0000256" key="1">
    <source>
        <dbReference type="SAM" id="MobiDB-lite"/>
    </source>
</evidence>
<evidence type="ECO:0000313" key="3">
    <source>
        <dbReference type="Proteomes" id="UP001235712"/>
    </source>
</evidence>
<feature type="compositionally biased region" description="Polar residues" evidence="1">
    <location>
        <begin position="1"/>
        <end position="21"/>
    </location>
</feature>
<name>A0ABT9NXU1_9ACTN</name>
<evidence type="ECO:0000313" key="2">
    <source>
        <dbReference type="EMBL" id="MDP9824969.1"/>
    </source>
</evidence>
<gene>
    <name evidence="2" type="ORF">J2S57_000718</name>
</gene>
<accession>A0ABT9NXU1</accession>
<sequence>MTTQAHHLADNNQPGRVSTRTGRLLEVPGLPPDQLRTA</sequence>